<evidence type="ECO:0000259" key="2">
    <source>
        <dbReference type="Pfam" id="PF00419"/>
    </source>
</evidence>
<accession>A0ABN5UQ25</accession>
<dbReference type="PANTHER" id="PTHR33420:SF26">
    <property type="entry name" value="FIMBRIAL SUBUNIT"/>
    <property type="match status" value="1"/>
</dbReference>
<proteinExistence type="predicted"/>
<evidence type="ECO:0000313" key="4">
    <source>
        <dbReference type="Proteomes" id="UP000016702"/>
    </source>
</evidence>
<sequence>MTAFTFNIDRSLRLTACCLGLGLLSGNAYADCTFQTGSSYMTYERDMGTFWVPRDAAVGTVIGTSSMTRPNNEGASVSCGWNPASPPTARLPNTAPIFSGALPPLNGKDINGHVMETNIRGVGVYMELGSPFDGVANNSFAPDAGTSPVIPYSGTMQDQPFPVGVSVITGTAWFIKTGPIDPGPQRVNGEMFHGFLHNLGKVIEYRVSATVNQAQCSLKSNSVSPGLVNLGNYTPADFTGANPATPPVPFQITLSECEDASAPNPAPANVYIELDGANGSVPTVPAEGRFSLGGASDAAGVEIQLLRSDGSPMPLQSEEMVKPISIGTTHLDFQARYYQSAPVITPGLAEGGLTFTVSYK</sequence>
<keyword evidence="4" id="KW-1185">Reference proteome</keyword>
<dbReference type="EMBL" id="AP013070">
    <property type="protein sequence ID" value="BAN55758.1"/>
    <property type="molecule type" value="Genomic_DNA"/>
</dbReference>
<dbReference type="Proteomes" id="UP000016702">
    <property type="component" value="Chromosome"/>
</dbReference>
<dbReference type="SUPFAM" id="SSF49401">
    <property type="entry name" value="Bacterial adhesins"/>
    <property type="match status" value="1"/>
</dbReference>
<dbReference type="Gene3D" id="2.60.40.3310">
    <property type="match status" value="1"/>
</dbReference>
<feature type="signal peptide" evidence="1">
    <location>
        <begin position="1"/>
        <end position="30"/>
    </location>
</feature>
<gene>
    <name evidence="3" type="ORF">PP4_39050</name>
</gene>
<dbReference type="InterPro" id="IPR000259">
    <property type="entry name" value="Adhesion_dom_fimbrial"/>
</dbReference>
<dbReference type="GeneID" id="45525389"/>
<feature type="chain" id="PRO_5045118763" evidence="1">
    <location>
        <begin position="31"/>
        <end position="360"/>
    </location>
</feature>
<dbReference type="Pfam" id="PF00419">
    <property type="entry name" value="Fimbrial"/>
    <property type="match status" value="1"/>
</dbReference>
<name>A0ABN5UQ25_PSEPU</name>
<feature type="domain" description="Fimbrial-type adhesion" evidence="2">
    <location>
        <begin position="208"/>
        <end position="360"/>
    </location>
</feature>
<reference evidence="3 4" key="1">
    <citation type="journal article" date="2014" name="Genome Announc.">
        <title>The Complete Genome Sequence of Pseudomonas putida NBRC 14164T Confirms High Intraspecies Variation.</title>
        <authorList>
            <person name="Ohji S."/>
            <person name="Yamazoe A."/>
            <person name="Hosoyama A."/>
            <person name="Tsuchikane K."/>
            <person name="Ezaki T."/>
            <person name="Fujita N."/>
        </authorList>
    </citation>
    <scope>NUCLEOTIDE SEQUENCE [LARGE SCALE GENOMIC DNA]</scope>
    <source>
        <strain evidence="3 4">NBRC 14164</strain>
    </source>
</reference>
<dbReference type="InterPro" id="IPR008966">
    <property type="entry name" value="Adhesion_dom_sf"/>
</dbReference>
<evidence type="ECO:0000313" key="3">
    <source>
        <dbReference type="EMBL" id="BAN55758.1"/>
    </source>
</evidence>
<evidence type="ECO:0000256" key="1">
    <source>
        <dbReference type="SAM" id="SignalP"/>
    </source>
</evidence>
<dbReference type="RefSeq" id="WP_016500922.1">
    <property type="nucleotide sequence ID" value="NC_021505.1"/>
</dbReference>
<organism evidence="3 4">
    <name type="scientific">Pseudomonas putida NBRC 14164</name>
    <dbReference type="NCBI Taxonomy" id="1211579"/>
    <lineage>
        <taxon>Bacteria</taxon>
        <taxon>Pseudomonadati</taxon>
        <taxon>Pseudomonadota</taxon>
        <taxon>Gammaproteobacteria</taxon>
        <taxon>Pseudomonadales</taxon>
        <taxon>Pseudomonadaceae</taxon>
        <taxon>Pseudomonas</taxon>
    </lineage>
</organism>
<protein>
    <submittedName>
        <fullName evidence="3">Type 1 pili subunit</fullName>
    </submittedName>
</protein>
<dbReference type="InterPro" id="IPR050263">
    <property type="entry name" value="Bact_Fimbrial_Adh_Pro"/>
</dbReference>
<dbReference type="InterPro" id="IPR036937">
    <property type="entry name" value="Adhesion_dom_fimbrial_sf"/>
</dbReference>
<keyword evidence="1" id="KW-0732">Signal</keyword>
<dbReference type="PANTHER" id="PTHR33420">
    <property type="entry name" value="FIMBRIAL SUBUNIT ELFA-RELATED"/>
    <property type="match status" value="1"/>
</dbReference>
<dbReference type="Gene3D" id="2.60.40.1090">
    <property type="entry name" value="Fimbrial-type adhesion domain"/>
    <property type="match status" value="1"/>
</dbReference>